<comment type="caution">
    <text evidence="5">The sequence shown here is derived from an EMBL/GenBank/DDBJ whole genome shotgun (WGS) entry which is preliminary data.</text>
</comment>
<dbReference type="PIRSF" id="PIRSF036990">
    <property type="entry name" value="UCP036990_CBS_BON"/>
    <property type="match status" value="1"/>
</dbReference>
<dbReference type="Gene3D" id="3.10.580.10">
    <property type="entry name" value="CBS-domain"/>
    <property type="match status" value="1"/>
</dbReference>
<dbReference type="InterPro" id="IPR007055">
    <property type="entry name" value="BON_dom"/>
</dbReference>
<feature type="domain" description="BON" evidence="3">
    <location>
        <begin position="137"/>
        <end position="206"/>
    </location>
</feature>
<reference evidence="5 6" key="1">
    <citation type="submission" date="2019-06" db="EMBL/GenBank/DDBJ databases">
        <title>Amycolatopsis alkalitolerans sp. nov., isolated from Gastrodia elata Blume.</title>
        <authorList>
            <person name="Narsing Rao M.P."/>
            <person name="Li W.J."/>
        </authorList>
    </citation>
    <scope>NUCLEOTIDE SEQUENCE [LARGE SCALE GENOMIC DNA]</scope>
    <source>
        <strain evidence="5 6">SYSUP0005</strain>
    </source>
</reference>
<sequence length="225" mass="24922">MRRLLVRDVMTADVHSVRRTTPFKDVARILAGREITALPVVDDESTVVGVVSEGDLLYKEIPERRWARPLRRARHEAKVAGELMSAPAVTIGPDESIVEAARLMTGRHVKRLPVVDRYGKLQGVVSRSDLIRIFVRDDGELREEIEREVLDRALCVPAGTVSVTVTDGVVSLAGQLERKSLVPVALSLTHQVPGVIDVVSELSYALDDDHLRPTEPSNHGVLHRR</sequence>
<evidence type="ECO:0000313" key="5">
    <source>
        <dbReference type="EMBL" id="TNC24826.1"/>
    </source>
</evidence>
<dbReference type="Pfam" id="PF04972">
    <property type="entry name" value="BON"/>
    <property type="match status" value="1"/>
</dbReference>
<dbReference type="PROSITE" id="PS51371">
    <property type="entry name" value="CBS"/>
    <property type="match status" value="2"/>
</dbReference>
<dbReference type="PROSITE" id="PS50914">
    <property type="entry name" value="BON"/>
    <property type="match status" value="1"/>
</dbReference>
<evidence type="ECO:0000256" key="1">
    <source>
        <dbReference type="ARBA" id="ARBA00023122"/>
    </source>
</evidence>
<dbReference type="InterPro" id="IPR046342">
    <property type="entry name" value="CBS_dom_sf"/>
</dbReference>
<dbReference type="SUPFAM" id="SSF54631">
    <property type="entry name" value="CBS-domain pair"/>
    <property type="match status" value="1"/>
</dbReference>
<evidence type="ECO:0000256" key="2">
    <source>
        <dbReference type="PROSITE-ProRule" id="PRU00703"/>
    </source>
</evidence>
<evidence type="ECO:0000259" key="3">
    <source>
        <dbReference type="PROSITE" id="PS50914"/>
    </source>
</evidence>
<evidence type="ECO:0000259" key="4">
    <source>
        <dbReference type="PROSITE" id="PS51371"/>
    </source>
</evidence>
<dbReference type="OrthoDB" id="2111978at2"/>
<dbReference type="PANTHER" id="PTHR43080">
    <property type="entry name" value="CBS DOMAIN-CONTAINING PROTEIN CBSX3, MITOCHONDRIAL"/>
    <property type="match status" value="1"/>
</dbReference>
<dbReference type="AlphaFoldDB" id="A0A5C4M2C6"/>
<dbReference type="InterPro" id="IPR017080">
    <property type="entry name" value="UCP036990_CBS_BON"/>
</dbReference>
<dbReference type="PANTHER" id="PTHR43080:SF29">
    <property type="entry name" value="OS02G0818000 PROTEIN"/>
    <property type="match status" value="1"/>
</dbReference>
<keyword evidence="1 2" id="KW-0129">CBS domain</keyword>
<dbReference type="RefSeq" id="WP_139097614.1">
    <property type="nucleotide sequence ID" value="NZ_VDFW01000013.1"/>
</dbReference>
<organism evidence="5 6">
    <name type="scientific">Amycolatopsis alkalitolerans</name>
    <dbReference type="NCBI Taxonomy" id="2547244"/>
    <lineage>
        <taxon>Bacteria</taxon>
        <taxon>Bacillati</taxon>
        <taxon>Actinomycetota</taxon>
        <taxon>Actinomycetes</taxon>
        <taxon>Pseudonocardiales</taxon>
        <taxon>Pseudonocardiaceae</taxon>
        <taxon>Amycolatopsis</taxon>
    </lineage>
</organism>
<protein>
    <submittedName>
        <fullName evidence="5">CBS domain-containing protein</fullName>
    </submittedName>
</protein>
<dbReference type="InterPro" id="IPR051257">
    <property type="entry name" value="Diverse_CBS-Domain"/>
</dbReference>
<gene>
    <name evidence="5" type="ORF">FG385_16390</name>
</gene>
<dbReference type="CDD" id="cd04586">
    <property type="entry name" value="CBS_pair_BON_assoc"/>
    <property type="match status" value="1"/>
</dbReference>
<feature type="domain" description="CBS" evidence="4">
    <location>
        <begin position="84"/>
        <end position="141"/>
    </location>
</feature>
<feature type="domain" description="CBS" evidence="4">
    <location>
        <begin position="10"/>
        <end position="68"/>
    </location>
</feature>
<dbReference type="EMBL" id="VDFW01000013">
    <property type="protein sequence ID" value="TNC24826.1"/>
    <property type="molecule type" value="Genomic_DNA"/>
</dbReference>
<dbReference type="SMART" id="SM00116">
    <property type="entry name" value="CBS"/>
    <property type="match status" value="2"/>
</dbReference>
<proteinExistence type="predicted"/>
<dbReference type="Pfam" id="PF00571">
    <property type="entry name" value="CBS"/>
    <property type="match status" value="2"/>
</dbReference>
<accession>A0A5C4M2C6</accession>
<evidence type="ECO:0000313" key="6">
    <source>
        <dbReference type="Proteomes" id="UP000305546"/>
    </source>
</evidence>
<name>A0A5C4M2C6_9PSEU</name>
<keyword evidence="6" id="KW-1185">Reference proteome</keyword>
<dbReference type="Proteomes" id="UP000305546">
    <property type="component" value="Unassembled WGS sequence"/>
</dbReference>
<dbReference type="InterPro" id="IPR000644">
    <property type="entry name" value="CBS_dom"/>
</dbReference>